<dbReference type="PANTHER" id="PTHR40037:SF1">
    <property type="entry name" value="PHOSPHOESTERASE SAOUHSC_00951-RELATED"/>
    <property type="match status" value="1"/>
</dbReference>
<dbReference type="EMBL" id="BOPG01000030">
    <property type="protein sequence ID" value="GIJ57277.1"/>
    <property type="molecule type" value="Genomic_DNA"/>
</dbReference>
<evidence type="ECO:0000313" key="2">
    <source>
        <dbReference type="Proteomes" id="UP000612585"/>
    </source>
</evidence>
<sequence>MTGKIAAVAIRVLAIFPEMDTSAVERFRSKWDPLAAAVPAHITVAFPFEWSGPLPSLATAIQPVLAACAPFALDLPALTIWEDEYLFLLVDEGREQVCWLHESIYGLALDGVQRPSHFVPHMTVGRCAEKAALQAGIRETAAMNLPLVGRALSLTVYRRDEDGRRVRELHMPLGPAS</sequence>
<evidence type="ECO:0008006" key="3">
    <source>
        <dbReference type="Google" id="ProtNLM"/>
    </source>
</evidence>
<dbReference type="InterPro" id="IPR050580">
    <property type="entry name" value="2H_phosphoesterase_YjcG-like"/>
</dbReference>
<dbReference type="AlphaFoldDB" id="A0A8J3Z6G1"/>
<dbReference type="InterPro" id="IPR009097">
    <property type="entry name" value="Cyclic_Pdiesterase"/>
</dbReference>
<dbReference type="PANTHER" id="PTHR40037">
    <property type="entry name" value="PHOSPHOESTERASE YJCG-RELATED"/>
    <property type="match status" value="1"/>
</dbReference>
<proteinExistence type="predicted"/>
<accession>A0A8J3Z6G1</accession>
<gene>
    <name evidence="1" type="ORF">Vau01_047930</name>
</gene>
<protein>
    <recommendedName>
        <fullName evidence="3">2'-5' RNA ligase</fullName>
    </recommendedName>
</protein>
<dbReference type="Pfam" id="PF13563">
    <property type="entry name" value="2_5_RNA_ligase2"/>
    <property type="match status" value="1"/>
</dbReference>
<organism evidence="1 2">
    <name type="scientific">Virgisporangium aurantiacum</name>
    <dbReference type="NCBI Taxonomy" id="175570"/>
    <lineage>
        <taxon>Bacteria</taxon>
        <taxon>Bacillati</taxon>
        <taxon>Actinomycetota</taxon>
        <taxon>Actinomycetes</taxon>
        <taxon>Micromonosporales</taxon>
        <taxon>Micromonosporaceae</taxon>
        <taxon>Virgisporangium</taxon>
    </lineage>
</organism>
<dbReference type="SUPFAM" id="SSF55144">
    <property type="entry name" value="LigT-like"/>
    <property type="match status" value="1"/>
</dbReference>
<keyword evidence="2" id="KW-1185">Reference proteome</keyword>
<reference evidence="1" key="1">
    <citation type="submission" date="2021-01" db="EMBL/GenBank/DDBJ databases">
        <title>Whole genome shotgun sequence of Virgisporangium aurantiacum NBRC 16421.</title>
        <authorList>
            <person name="Komaki H."/>
            <person name="Tamura T."/>
        </authorList>
    </citation>
    <scope>NUCLEOTIDE SEQUENCE</scope>
    <source>
        <strain evidence="1">NBRC 16421</strain>
    </source>
</reference>
<dbReference type="Gene3D" id="3.90.1140.10">
    <property type="entry name" value="Cyclic phosphodiesterase"/>
    <property type="match status" value="1"/>
</dbReference>
<evidence type="ECO:0000313" key="1">
    <source>
        <dbReference type="EMBL" id="GIJ57277.1"/>
    </source>
</evidence>
<comment type="caution">
    <text evidence="1">The sequence shown here is derived from an EMBL/GenBank/DDBJ whole genome shotgun (WGS) entry which is preliminary data.</text>
</comment>
<dbReference type="Proteomes" id="UP000612585">
    <property type="component" value="Unassembled WGS sequence"/>
</dbReference>
<name>A0A8J3Z6G1_9ACTN</name>